<accession>A0ACD3Q4K6</accession>
<sequence length="340" mass="36942">MTLSRTSMIALHGSACSADLDYLHSSTPKLTARLDLLDEHPRFVPPSGLADNTQAFSPEKSFTPPGLRGHVPDFNAIMSIPDEYLAQQSTGEELVECSNSYSPFAEIGTRSNVPDEPVESLHYPEPPISFGDIGDLKILMKDEEVGARESAEDVDKEALTSGSNFERTITVVKGNSSLGMTVSAMKDGLGMLIRSIIHGGSISRDGRLGVGDLILAINGEPTANLTNAQARAMLRRHCLIGPDLGDIPNLPEREDGEGEESASYSNWNQPRKVELFREPGKSLGISIVGGRGMGSRLSNGEVMRGIFIKHILEDSPAGQNWDPEDWRQDCRGGWSRPKRC</sequence>
<reference evidence="1" key="1">
    <citation type="submission" date="2018-11" db="EMBL/GenBank/DDBJ databases">
        <title>The sequence and de novo assembly of Larimichthys crocea genome using PacBio and Hi-C technologies.</title>
        <authorList>
            <person name="Xu P."/>
            <person name="Chen B."/>
            <person name="Zhou Z."/>
            <person name="Ke Q."/>
            <person name="Wu Y."/>
            <person name="Bai H."/>
            <person name="Pu F."/>
        </authorList>
    </citation>
    <scope>NUCLEOTIDE SEQUENCE</scope>
    <source>
        <tissue evidence="1">Muscle</tissue>
    </source>
</reference>
<dbReference type="EMBL" id="CM011697">
    <property type="protein sequence ID" value="TMS02095.1"/>
    <property type="molecule type" value="Genomic_DNA"/>
</dbReference>
<dbReference type="Proteomes" id="UP000793456">
    <property type="component" value="Chromosome XXIV"/>
</dbReference>
<organism evidence="1 2">
    <name type="scientific">Larimichthys crocea</name>
    <name type="common">Large yellow croaker</name>
    <name type="synonym">Pseudosciaena crocea</name>
    <dbReference type="NCBI Taxonomy" id="215358"/>
    <lineage>
        <taxon>Eukaryota</taxon>
        <taxon>Metazoa</taxon>
        <taxon>Chordata</taxon>
        <taxon>Craniata</taxon>
        <taxon>Vertebrata</taxon>
        <taxon>Euteleostomi</taxon>
        <taxon>Actinopterygii</taxon>
        <taxon>Neopterygii</taxon>
        <taxon>Teleostei</taxon>
        <taxon>Neoteleostei</taxon>
        <taxon>Acanthomorphata</taxon>
        <taxon>Eupercaria</taxon>
        <taxon>Sciaenidae</taxon>
        <taxon>Larimichthys</taxon>
    </lineage>
</organism>
<gene>
    <name evidence="1" type="ORF">E3U43_007635</name>
</gene>
<proteinExistence type="predicted"/>
<keyword evidence="2" id="KW-1185">Reference proteome</keyword>
<name>A0ACD3Q4K6_LARCR</name>
<comment type="caution">
    <text evidence="1">The sequence shown here is derived from an EMBL/GenBank/DDBJ whole genome shotgun (WGS) entry which is preliminary data.</text>
</comment>
<protein>
    <submittedName>
        <fullName evidence="1">Uncharacterized protein</fullName>
    </submittedName>
</protein>
<evidence type="ECO:0000313" key="1">
    <source>
        <dbReference type="EMBL" id="TMS02095.1"/>
    </source>
</evidence>
<evidence type="ECO:0000313" key="2">
    <source>
        <dbReference type="Proteomes" id="UP000793456"/>
    </source>
</evidence>